<evidence type="ECO:0000313" key="1">
    <source>
        <dbReference type="EMBL" id="BBH92024.1"/>
    </source>
</evidence>
<reference evidence="1" key="1">
    <citation type="submission" date="2018-12" db="EMBL/GenBank/DDBJ databases">
        <title>Novel natural products biosynthetic potential of the class Ktedonobacteria.</title>
        <authorList>
            <person name="Zheng Y."/>
            <person name="Saitou A."/>
            <person name="Wang C.M."/>
            <person name="Toyoda A."/>
            <person name="Minakuchi Y."/>
            <person name="Sekiguchi Y."/>
            <person name="Ueda K."/>
            <person name="Takano H."/>
            <person name="Sakai Y."/>
            <person name="Yokota A."/>
            <person name="Yabe S."/>
        </authorList>
    </citation>
    <scope>NUCLEOTIDE SEQUENCE</scope>
    <source>
        <strain evidence="1">A3-2</strain>
    </source>
</reference>
<name>A0A455T3R6_9CHLR</name>
<dbReference type="SUPFAM" id="SSF52540">
    <property type="entry name" value="P-loop containing nucleoside triphosphate hydrolases"/>
    <property type="match status" value="1"/>
</dbReference>
<proteinExistence type="predicted"/>
<sequence length="481" mass="54898">MSKYFLLSLSRASSSLQAIIDGQARLTIQQVAPPTLQVGDHCLVMQREPSPIVLPLVLSVVSVNSPAQTATLAVIERYNHPANLNALNGDIYQTSSESKLLREQAIAEEVQSYNYSPISLFPLTKSRWEAITGSMGGSRLEEQALLKHIHSYVSARGYYFDEETLYNYHICLKTRPFVILAGLSGTGKSKLSQFYAEALGVPRERYLRLAVRPNWNDDRYLLGYFNTLSGSYISEPALDFLLEASAKEQELYFFCLDEMNLAHVEYYFSQFLSAFEEERPTDRRITLMSQRLYEELKQQRQGLTIPPELPLTPNLLFTGTVNIDETTQPISDKVLDRANTIEFFSIDLDKIPQPRVPPDPVPISALTWQSYKAQQPDSRYRELLRAINTILNRVEIGIGYRVVREIELYLANSAGLLEPQAALDLQIKQRILPRVRGTEVIEGVLNELLALTRDQQLPRSHQRLEEMKSRLKRDGYTSFWR</sequence>
<dbReference type="InterPro" id="IPR027417">
    <property type="entry name" value="P-loop_NTPase"/>
</dbReference>
<dbReference type="AlphaFoldDB" id="A0A455T3R6"/>
<protein>
    <recommendedName>
        <fullName evidence="2">ATPase dynein-related AAA domain-containing protein</fullName>
    </recommendedName>
</protein>
<gene>
    <name evidence="1" type="ORF">KTA_02230</name>
</gene>
<dbReference type="Gene3D" id="3.40.50.300">
    <property type="entry name" value="P-loop containing nucleotide triphosphate hydrolases"/>
    <property type="match status" value="1"/>
</dbReference>
<organism evidence="1">
    <name type="scientific">Thermogemmatispora argillosa</name>
    <dbReference type="NCBI Taxonomy" id="2045280"/>
    <lineage>
        <taxon>Bacteria</taxon>
        <taxon>Bacillati</taxon>
        <taxon>Chloroflexota</taxon>
        <taxon>Ktedonobacteria</taxon>
        <taxon>Thermogemmatisporales</taxon>
        <taxon>Thermogemmatisporaceae</taxon>
        <taxon>Thermogemmatispora</taxon>
    </lineage>
</organism>
<dbReference type="EMBL" id="AP019377">
    <property type="protein sequence ID" value="BBH92024.1"/>
    <property type="molecule type" value="Genomic_DNA"/>
</dbReference>
<accession>A0A455T3R6</accession>
<evidence type="ECO:0008006" key="2">
    <source>
        <dbReference type="Google" id="ProtNLM"/>
    </source>
</evidence>